<dbReference type="EMBL" id="MFYX01000102">
    <property type="protein sequence ID" value="OGK02791.1"/>
    <property type="molecule type" value="Genomic_DNA"/>
</dbReference>
<evidence type="ECO:0008006" key="3">
    <source>
        <dbReference type="Google" id="ProtNLM"/>
    </source>
</evidence>
<protein>
    <recommendedName>
        <fullName evidence="3">HTH merR-type domain-containing protein</fullName>
    </recommendedName>
</protein>
<accession>A0A1F7F833</accession>
<organism evidence="1 2">
    <name type="scientific">Candidatus Raymondbacteria bacterium RIFOXYD12_FULL_49_13</name>
    <dbReference type="NCBI Taxonomy" id="1817890"/>
    <lineage>
        <taxon>Bacteria</taxon>
        <taxon>Raymondiibacteriota</taxon>
    </lineage>
</organism>
<gene>
    <name evidence="1" type="ORF">A2519_07565</name>
</gene>
<evidence type="ECO:0000313" key="2">
    <source>
        <dbReference type="Proteomes" id="UP000179243"/>
    </source>
</evidence>
<evidence type="ECO:0000313" key="1">
    <source>
        <dbReference type="EMBL" id="OGK02791.1"/>
    </source>
</evidence>
<comment type="caution">
    <text evidence="1">The sequence shown here is derived from an EMBL/GenBank/DDBJ whole genome shotgun (WGS) entry which is preliminary data.</text>
</comment>
<dbReference type="AlphaFoldDB" id="A0A1F7F833"/>
<sequence length="73" mass="8352">MTFAEKINPTTQSYSTQEIAEGLKMPAEMINKLKRIGLITPELLSDDHYSFKTVKFIEQYWSANAAKMLNVKP</sequence>
<proteinExistence type="predicted"/>
<dbReference type="Proteomes" id="UP000179243">
    <property type="component" value="Unassembled WGS sequence"/>
</dbReference>
<name>A0A1F7F833_UNCRA</name>
<reference evidence="1 2" key="1">
    <citation type="journal article" date="2016" name="Nat. Commun.">
        <title>Thousands of microbial genomes shed light on interconnected biogeochemical processes in an aquifer system.</title>
        <authorList>
            <person name="Anantharaman K."/>
            <person name="Brown C.T."/>
            <person name="Hug L.A."/>
            <person name="Sharon I."/>
            <person name="Castelle C.J."/>
            <person name="Probst A.J."/>
            <person name="Thomas B.C."/>
            <person name="Singh A."/>
            <person name="Wilkins M.J."/>
            <person name="Karaoz U."/>
            <person name="Brodie E.L."/>
            <person name="Williams K.H."/>
            <person name="Hubbard S.S."/>
            <person name="Banfield J.F."/>
        </authorList>
    </citation>
    <scope>NUCLEOTIDE SEQUENCE [LARGE SCALE GENOMIC DNA]</scope>
</reference>